<accession>K6YRC2</accession>
<dbReference type="Pfam" id="PF00196">
    <property type="entry name" value="GerE"/>
    <property type="match status" value="1"/>
</dbReference>
<dbReference type="EMBL" id="BAEO01000028">
    <property type="protein sequence ID" value="GAC19213.1"/>
    <property type="molecule type" value="Genomic_DNA"/>
</dbReference>
<proteinExistence type="predicted"/>
<dbReference type="Proteomes" id="UP000006327">
    <property type="component" value="Unassembled WGS sequence"/>
</dbReference>
<organism evidence="6 7">
    <name type="scientific">Paraglaciecola arctica BSs20135</name>
    <dbReference type="NCBI Taxonomy" id="493475"/>
    <lineage>
        <taxon>Bacteria</taxon>
        <taxon>Pseudomonadati</taxon>
        <taxon>Pseudomonadota</taxon>
        <taxon>Gammaproteobacteria</taxon>
        <taxon>Alteromonadales</taxon>
        <taxon>Alteromonadaceae</taxon>
        <taxon>Paraglaciecola</taxon>
    </lineage>
</organism>
<name>K6YRC2_9ALTE</name>
<feature type="modified residue" description="4-aspartylphosphate" evidence="3">
    <location>
        <position position="54"/>
    </location>
</feature>
<dbReference type="InterPro" id="IPR001789">
    <property type="entry name" value="Sig_transdc_resp-reg_receiver"/>
</dbReference>
<dbReference type="PANTHER" id="PTHR45566">
    <property type="entry name" value="HTH-TYPE TRANSCRIPTIONAL REGULATOR YHJB-RELATED"/>
    <property type="match status" value="1"/>
</dbReference>
<dbReference type="SMART" id="SM00448">
    <property type="entry name" value="REC"/>
    <property type="match status" value="1"/>
</dbReference>
<reference evidence="6 7" key="1">
    <citation type="journal article" date="2017" name="Antonie Van Leeuwenhoek">
        <title>Rhizobium rhizosphaerae sp. nov., a novel species isolated from rice rhizosphere.</title>
        <authorList>
            <person name="Zhao J.J."/>
            <person name="Zhang J."/>
            <person name="Zhang R.J."/>
            <person name="Zhang C.W."/>
            <person name="Yin H.Q."/>
            <person name="Zhang X.X."/>
        </authorList>
    </citation>
    <scope>NUCLEOTIDE SEQUENCE [LARGE SCALE GENOMIC DNA]</scope>
    <source>
        <strain evidence="6 7">BSs20135</strain>
    </source>
</reference>
<dbReference type="SUPFAM" id="SSF46894">
    <property type="entry name" value="C-terminal effector domain of the bipartite response regulators"/>
    <property type="match status" value="1"/>
</dbReference>
<dbReference type="eggNOG" id="COG2197">
    <property type="taxonomic scope" value="Bacteria"/>
</dbReference>
<dbReference type="SUPFAM" id="SSF52172">
    <property type="entry name" value="CheY-like"/>
    <property type="match status" value="1"/>
</dbReference>
<dbReference type="GO" id="GO:0003677">
    <property type="term" value="F:DNA binding"/>
    <property type="evidence" value="ECO:0007669"/>
    <property type="project" value="UniProtKB-KW"/>
</dbReference>
<comment type="caution">
    <text evidence="6">The sequence shown here is derived from an EMBL/GenBank/DDBJ whole genome shotgun (WGS) entry which is preliminary data.</text>
</comment>
<protein>
    <submittedName>
        <fullName evidence="6">Two-component system, NarL family, response regulator, fimbrial Z protein, FimZ</fullName>
    </submittedName>
</protein>
<dbReference type="InterPro" id="IPR051015">
    <property type="entry name" value="EvgA-like"/>
</dbReference>
<dbReference type="PRINTS" id="PR00038">
    <property type="entry name" value="HTHLUXR"/>
</dbReference>
<dbReference type="InterPro" id="IPR011006">
    <property type="entry name" value="CheY-like_superfamily"/>
</dbReference>
<dbReference type="PROSITE" id="PS50110">
    <property type="entry name" value="RESPONSE_REGULATORY"/>
    <property type="match status" value="1"/>
</dbReference>
<dbReference type="GO" id="GO:0000160">
    <property type="term" value="P:phosphorelay signal transduction system"/>
    <property type="evidence" value="ECO:0007669"/>
    <property type="project" value="InterPro"/>
</dbReference>
<dbReference type="InterPro" id="IPR036388">
    <property type="entry name" value="WH-like_DNA-bd_sf"/>
</dbReference>
<dbReference type="InterPro" id="IPR058245">
    <property type="entry name" value="NreC/VraR/RcsB-like_REC"/>
</dbReference>
<dbReference type="SMART" id="SM00421">
    <property type="entry name" value="HTH_LUXR"/>
    <property type="match status" value="1"/>
</dbReference>
<keyword evidence="1 3" id="KW-0597">Phosphoprotein</keyword>
<feature type="domain" description="Response regulatory" evidence="5">
    <location>
        <begin position="2"/>
        <end position="119"/>
    </location>
</feature>
<dbReference type="PROSITE" id="PS50043">
    <property type="entry name" value="HTH_LUXR_2"/>
    <property type="match status" value="1"/>
</dbReference>
<keyword evidence="2" id="KW-0238">DNA-binding</keyword>
<sequence length="217" mass="23916">MNVLVIDDHPLFIDGVSLVLKQLANNVEVFKATSIQEALTLLESQSDFDLILLDLSLPGMDGFSFLQRFSAAEFCIPVVVVSAEEQLSLIRRALKANVMGFVPKSLCASDMLFAFKSVLEGNQFLPDRITQMLTRTTDPAVSFELPPHAQHAGISTKQYAVLVLIAKGYSNQTIAKQLNRTEHTVKSHTAALFQILGVSNRTECVEVARKRGLINNL</sequence>
<evidence type="ECO:0000256" key="2">
    <source>
        <dbReference type="ARBA" id="ARBA00023125"/>
    </source>
</evidence>
<dbReference type="GO" id="GO:0006355">
    <property type="term" value="P:regulation of DNA-templated transcription"/>
    <property type="evidence" value="ECO:0007669"/>
    <property type="project" value="InterPro"/>
</dbReference>
<dbReference type="Gene3D" id="3.40.50.2300">
    <property type="match status" value="1"/>
</dbReference>
<evidence type="ECO:0000256" key="1">
    <source>
        <dbReference type="ARBA" id="ARBA00022553"/>
    </source>
</evidence>
<evidence type="ECO:0000313" key="6">
    <source>
        <dbReference type="EMBL" id="GAC19213.1"/>
    </source>
</evidence>
<keyword evidence="7" id="KW-1185">Reference proteome</keyword>
<dbReference type="InterPro" id="IPR016032">
    <property type="entry name" value="Sig_transdc_resp-reg_C-effctor"/>
</dbReference>
<dbReference type="PANTHER" id="PTHR45566:SF1">
    <property type="entry name" value="HTH-TYPE TRANSCRIPTIONAL REGULATOR YHJB-RELATED"/>
    <property type="match status" value="1"/>
</dbReference>
<dbReference type="RefSeq" id="WP_007619792.1">
    <property type="nucleotide sequence ID" value="NZ_BAEO01000028.1"/>
</dbReference>
<dbReference type="CDD" id="cd06170">
    <property type="entry name" value="LuxR_C_like"/>
    <property type="match status" value="1"/>
</dbReference>
<evidence type="ECO:0000259" key="4">
    <source>
        <dbReference type="PROSITE" id="PS50043"/>
    </source>
</evidence>
<evidence type="ECO:0000256" key="3">
    <source>
        <dbReference type="PROSITE-ProRule" id="PRU00169"/>
    </source>
</evidence>
<dbReference type="Pfam" id="PF00072">
    <property type="entry name" value="Response_reg"/>
    <property type="match status" value="1"/>
</dbReference>
<gene>
    <name evidence="6" type="primary">fimZ</name>
    <name evidence="6" type="ORF">GARC_2246</name>
</gene>
<feature type="domain" description="HTH luxR-type" evidence="4">
    <location>
        <begin position="147"/>
        <end position="212"/>
    </location>
</feature>
<dbReference type="CDD" id="cd17535">
    <property type="entry name" value="REC_NarL-like"/>
    <property type="match status" value="1"/>
</dbReference>
<dbReference type="InterPro" id="IPR000792">
    <property type="entry name" value="Tscrpt_reg_LuxR_C"/>
</dbReference>
<evidence type="ECO:0000313" key="7">
    <source>
        <dbReference type="Proteomes" id="UP000006327"/>
    </source>
</evidence>
<dbReference type="STRING" id="493475.GARC_2246"/>
<dbReference type="AlphaFoldDB" id="K6YRC2"/>
<dbReference type="OrthoDB" id="9814495at2"/>
<evidence type="ECO:0000259" key="5">
    <source>
        <dbReference type="PROSITE" id="PS50110"/>
    </source>
</evidence>
<dbReference type="Gene3D" id="1.10.10.10">
    <property type="entry name" value="Winged helix-like DNA-binding domain superfamily/Winged helix DNA-binding domain"/>
    <property type="match status" value="1"/>
</dbReference>